<dbReference type="InterPro" id="IPR016147">
    <property type="entry name" value="Pili_assmbl_chaperone_N"/>
</dbReference>
<dbReference type="PRINTS" id="PR00969">
    <property type="entry name" value="CHAPERONPILI"/>
</dbReference>
<gene>
    <name evidence="11" type="ORF">F0T03_21430</name>
</gene>
<evidence type="ECO:0000256" key="6">
    <source>
        <dbReference type="ARBA" id="ARBA00023186"/>
    </source>
</evidence>
<dbReference type="KEGG" id="yca:F0T03_21430"/>
<feature type="domain" description="Pili assembly chaperone C-terminal" evidence="10">
    <location>
        <begin position="176"/>
        <end position="233"/>
    </location>
</feature>
<comment type="similarity">
    <text evidence="2 8">Belongs to the periplasmic pilus chaperone family.</text>
</comment>
<evidence type="ECO:0000259" key="10">
    <source>
        <dbReference type="Pfam" id="PF02753"/>
    </source>
</evidence>
<comment type="subcellular location">
    <subcellularLocation>
        <location evidence="1 8">Periplasm</location>
    </subcellularLocation>
</comment>
<dbReference type="InterPro" id="IPR018046">
    <property type="entry name" value="Pili_assmbl_chaperone_CS"/>
</dbReference>
<dbReference type="InterPro" id="IPR036316">
    <property type="entry name" value="Pili_assmbl_chap_C_dom_sf"/>
</dbReference>
<dbReference type="PROSITE" id="PS00635">
    <property type="entry name" value="PILI_CHAPERONE"/>
    <property type="match status" value="1"/>
</dbReference>
<dbReference type="PANTHER" id="PTHR30251">
    <property type="entry name" value="PILUS ASSEMBLY CHAPERONE"/>
    <property type="match status" value="1"/>
</dbReference>
<evidence type="ECO:0000256" key="4">
    <source>
        <dbReference type="ARBA" id="ARBA00022729"/>
    </source>
</evidence>
<evidence type="ECO:0000256" key="8">
    <source>
        <dbReference type="RuleBase" id="RU003918"/>
    </source>
</evidence>
<keyword evidence="4" id="KW-0732">Signal</keyword>
<organism evidence="11 12">
    <name type="scientific">Yersinia canariae</name>
    <dbReference type="NCBI Taxonomy" id="2607663"/>
    <lineage>
        <taxon>Bacteria</taxon>
        <taxon>Pseudomonadati</taxon>
        <taxon>Pseudomonadota</taxon>
        <taxon>Gammaproteobacteria</taxon>
        <taxon>Enterobacterales</taxon>
        <taxon>Yersiniaceae</taxon>
        <taxon>Yersinia</taxon>
    </lineage>
</organism>
<dbReference type="PANTHER" id="PTHR30251:SF5">
    <property type="entry name" value="FIMBRIAL CHAPARONE PROTEIN"/>
    <property type="match status" value="1"/>
</dbReference>
<feature type="domain" description="Pili assembly chaperone N-terminal" evidence="9">
    <location>
        <begin position="36"/>
        <end position="153"/>
    </location>
</feature>
<dbReference type="InterPro" id="IPR001829">
    <property type="entry name" value="Pili_assmbl_chaperone_bac"/>
</dbReference>
<dbReference type="Proteomes" id="UP000464402">
    <property type="component" value="Chromosome"/>
</dbReference>
<evidence type="ECO:0000256" key="1">
    <source>
        <dbReference type="ARBA" id="ARBA00004418"/>
    </source>
</evidence>
<dbReference type="InterPro" id="IPR013783">
    <property type="entry name" value="Ig-like_fold"/>
</dbReference>
<dbReference type="InterPro" id="IPR050643">
    <property type="entry name" value="Periplasmic_pilus_chap"/>
</dbReference>
<name>A0A857F7T2_9GAMM</name>
<evidence type="ECO:0000256" key="2">
    <source>
        <dbReference type="ARBA" id="ARBA00007399"/>
    </source>
</evidence>
<sequence>MKGLNNAMPIRKNYPLNKILMGIALLVTTMVSEAAINLDRTRIIFNSADTSVSVILQNKSETLPYLTQSWLENTAGQKVESPLSVLPAIQRIEAGQQNLVRIISLPNVEQLATDRETLFYFNVREIPPKNEMAHAVQIAIQSKIKLFYRPALIKANDKDIWQEKLQFIRQGEVLNIHNPTPYYVTLGHLNRHSRGNFPGFDSVMIAPFGTESVNTAGYNGKHYSIGYMDDFGQMIIRRVNCSIGHCQIQAAEKK</sequence>
<accession>A0A857F7T2</accession>
<dbReference type="SUPFAM" id="SSF49584">
    <property type="entry name" value="Periplasmic chaperone C-domain"/>
    <property type="match status" value="1"/>
</dbReference>
<evidence type="ECO:0000313" key="12">
    <source>
        <dbReference type="Proteomes" id="UP000464402"/>
    </source>
</evidence>
<dbReference type="EMBL" id="CP043727">
    <property type="protein sequence ID" value="QHB34469.1"/>
    <property type="molecule type" value="Genomic_DNA"/>
</dbReference>
<keyword evidence="12" id="KW-1185">Reference proteome</keyword>
<dbReference type="AlphaFoldDB" id="A0A857F7T2"/>
<evidence type="ECO:0000256" key="7">
    <source>
        <dbReference type="ARBA" id="ARBA00023319"/>
    </source>
</evidence>
<dbReference type="Gene3D" id="2.60.40.10">
    <property type="entry name" value="Immunoglobulins"/>
    <property type="match status" value="2"/>
</dbReference>
<dbReference type="Pfam" id="PF02753">
    <property type="entry name" value="PapD_C"/>
    <property type="match status" value="1"/>
</dbReference>
<dbReference type="InterPro" id="IPR008962">
    <property type="entry name" value="PapD-like_sf"/>
</dbReference>
<reference evidence="12" key="1">
    <citation type="submission" date="2019-09" db="EMBL/GenBank/DDBJ databases">
        <title>Yersinia canariae sp. nov., isolated from a human yersiniosis case.</title>
        <authorList>
            <person name="Nguyen S.V."/>
            <person name="Greig D."/>
            <person name="Hurley D."/>
            <person name="Cao Y."/>
            <person name="McCabe E."/>
            <person name="Mitchell M."/>
            <person name="Jenkins C."/>
            <person name="Fanning S."/>
        </authorList>
    </citation>
    <scope>NUCLEOTIDE SEQUENCE [LARGE SCALE GENOMIC DNA]</scope>
    <source>
        <strain evidence="12">NCTC 14382</strain>
    </source>
</reference>
<dbReference type="RefSeq" id="WP_159680524.1">
    <property type="nucleotide sequence ID" value="NZ_CP043727.1"/>
</dbReference>
<dbReference type="Pfam" id="PF00345">
    <property type="entry name" value="PapD_N"/>
    <property type="match status" value="1"/>
</dbReference>
<protein>
    <submittedName>
        <fullName evidence="11">Molecular chaperone</fullName>
    </submittedName>
</protein>
<keyword evidence="7" id="KW-0393">Immunoglobulin domain</keyword>
<evidence type="ECO:0000256" key="3">
    <source>
        <dbReference type="ARBA" id="ARBA00022558"/>
    </source>
</evidence>
<dbReference type="FunFam" id="2.60.40.10:FF:000458">
    <property type="entry name" value="Molecular chaperone FimC"/>
    <property type="match status" value="1"/>
</dbReference>
<keyword evidence="6 8" id="KW-0143">Chaperone</keyword>
<dbReference type="InterPro" id="IPR016148">
    <property type="entry name" value="Pili_assmbl_chaperone_C"/>
</dbReference>
<dbReference type="GO" id="GO:0030288">
    <property type="term" value="C:outer membrane-bounded periplasmic space"/>
    <property type="evidence" value="ECO:0007669"/>
    <property type="project" value="InterPro"/>
</dbReference>
<dbReference type="GO" id="GO:0071555">
    <property type="term" value="P:cell wall organization"/>
    <property type="evidence" value="ECO:0007669"/>
    <property type="project" value="InterPro"/>
</dbReference>
<dbReference type="SUPFAM" id="SSF49354">
    <property type="entry name" value="PapD-like"/>
    <property type="match status" value="1"/>
</dbReference>
<evidence type="ECO:0000313" key="11">
    <source>
        <dbReference type="EMBL" id="QHB34469.1"/>
    </source>
</evidence>
<evidence type="ECO:0000256" key="5">
    <source>
        <dbReference type="ARBA" id="ARBA00022764"/>
    </source>
</evidence>
<keyword evidence="5" id="KW-0574">Periplasm</keyword>
<proteinExistence type="inferred from homology"/>
<keyword evidence="3" id="KW-1029">Fimbrium biogenesis</keyword>
<evidence type="ECO:0000259" key="9">
    <source>
        <dbReference type="Pfam" id="PF00345"/>
    </source>
</evidence>